<proteinExistence type="predicted"/>
<keyword evidence="2" id="KW-1185">Reference proteome</keyword>
<organism evidence="1 2">
    <name type="scientific">Stephania cephalantha</name>
    <dbReference type="NCBI Taxonomy" id="152367"/>
    <lineage>
        <taxon>Eukaryota</taxon>
        <taxon>Viridiplantae</taxon>
        <taxon>Streptophyta</taxon>
        <taxon>Embryophyta</taxon>
        <taxon>Tracheophyta</taxon>
        <taxon>Spermatophyta</taxon>
        <taxon>Magnoliopsida</taxon>
        <taxon>Ranunculales</taxon>
        <taxon>Menispermaceae</taxon>
        <taxon>Menispermoideae</taxon>
        <taxon>Cissampelideae</taxon>
        <taxon>Stephania</taxon>
    </lineage>
</organism>
<evidence type="ECO:0000313" key="1">
    <source>
        <dbReference type="EMBL" id="KAK9147839.1"/>
    </source>
</evidence>
<protein>
    <submittedName>
        <fullName evidence="1">Uncharacterized protein</fullName>
    </submittedName>
</protein>
<sequence length="123" mass="14255">MWRPERAFSWVFRTSSTVAFLKTKTIGVWPNQRSINAAMVQARLAYVTWDGVLELKMAGRLPSRGHGRGPGWRFLCRERQKRLMEMMVNRKMRAAKSSIAAGVIAEPTDWSSKFLEYFESVQR</sequence>
<gene>
    <name evidence="1" type="ORF">Scep_006596</name>
</gene>
<dbReference type="Proteomes" id="UP001419268">
    <property type="component" value="Unassembled WGS sequence"/>
</dbReference>
<comment type="caution">
    <text evidence="1">The sequence shown here is derived from an EMBL/GenBank/DDBJ whole genome shotgun (WGS) entry which is preliminary data.</text>
</comment>
<name>A0AAP0K9U2_9MAGN</name>
<evidence type="ECO:0000313" key="2">
    <source>
        <dbReference type="Proteomes" id="UP001419268"/>
    </source>
</evidence>
<dbReference type="EMBL" id="JBBNAG010000003">
    <property type="protein sequence ID" value="KAK9147839.1"/>
    <property type="molecule type" value="Genomic_DNA"/>
</dbReference>
<accession>A0AAP0K9U2</accession>
<reference evidence="1 2" key="1">
    <citation type="submission" date="2024-01" db="EMBL/GenBank/DDBJ databases">
        <title>Genome assemblies of Stephania.</title>
        <authorList>
            <person name="Yang L."/>
        </authorList>
    </citation>
    <scope>NUCLEOTIDE SEQUENCE [LARGE SCALE GENOMIC DNA]</scope>
    <source>
        <strain evidence="1">JXDWG</strain>
        <tissue evidence="1">Leaf</tissue>
    </source>
</reference>
<dbReference type="AlphaFoldDB" id="A0AAP0K9U2"/>